<dbReference type="InterPro" id="IPR018247">
    <property type="entry name" value="EF_Hand_1_Ca_BS"/>
</dbReference>
<dbReference type="SUPFAM" id="SSF47473">
    <property type="entry name" value="EF-hand"/>
    <property type="match status" value="1"/>
</dbReference>
<dbReference type="CDD" id="cd00051">
    <property type="entry name" value="EFh"/>
    <property type="match status" value="1"/>
</dbReference>
<gene>
    <name evidence="4" type="ORF">CUNI_LOCUS3974</name>
</gene>
<comment type="caution">
    <text evidence="4">The sequence shown here is derived from an EMBL/GenBank/DDBJ whole genome shotgun (WGS) entry which is preliminary data.</text>
</comment>
<dbReference type="InterPro" id="IPR050145">
    <property type="entry name" value="Centrin_CML-like"/>
</dbReference>
<evidence type="ECO:0000259" key="3">
    <source>
        <dbReference type="PROSITE" id="PS50222"/>
    </source>
</evidence>
<sequence>MPQFEDNVKTFFTKADKDKSGCLSAVELYQVLLNSGFGGTADDVQCWFESIDKNKDKKISLEELLHHLSLRDPKSVEESELRALFQKIDKDKSGRISVDELQALLTQHGRKGKAEKYIASVDKDQDGKINFEEFLKMWKEDC</sequence>
<accession>A0A8S3YW12</accession>
<evidence type="ECO:0000256" key="1">
    <source>
        <dbReference type="ARBA" id="ARBA00022737"/>
    </source>
</evidence>
<feature type="domain" description="EF-hand" evidence="3">
    <location>
        <begin position="39"/>
        <end position="74"/>
    </location>
</feature>
<evidence type="ECO:0000313" key="5">
    <source>
        <dbReference type="Proteomes" id="UP000678393"/>
    </source>
</evidence>
<feature type="domain" description="EF-hand" evidence="3">
    <location>
        <begin position="3"/>
        <end position="38"/>
    </location>
</feature>
<dbReference type="OrthoDB" id="26525at2759"/>
<dbReference type="PROSITE" id="PS50222">
    <property type="entry name" value="EF_HAND_2"/>
    <property type="match status" value="4"/>
</dbReference>
<keyword evidence="5" id="KW-1185">Reference proteome</keyword>
<dbReference type="FunFam" id="1.10.238.10:FF:000003">
    <property type="entry name" value="Calmodulin A"/>
    <property type="match status" value="1"/>
</dbReference>
<keyword evidence="1" id="KW-0677">Repeat</keyword>
<reference evidence="4" key="1">
    <citation type="submission" date="2021-04" db="EMBL/GenBank/DDBJ databases">
        <authorList>
            <consortium name="Molecular Ecology Group"/>
        </authorList>
    </citation>
    <scope>NUCLEOTIDE SEQUENCE</scope>
</reference>
<dbReference type="InterPro" id="IPR011992">
    <property type="entry name" value="EF-hand-dom_pair"/>
</dbReference>
<dbReference type="SMART" id="SM00054">
    <property type="entry name" value="EFh"/>
    <property type="match status" value="4"/>
</dbReference>
<dbReference type="EMBL" id="CAJHNH020000550">
    <property type="protein sequence ID" value="CAG5118416.1"/>
    <property type="molecule type" value="Genomic_DNA"/>
</dbReference>
<evidence type="ECO:0000256" key="2">
    <source>
        <dbReference type="ARBA" id="ARBA00022837"/>
    </source>
</evidence>
<evidence type="ECO:0000313" key="4">
    <source>
        <dbReference type="EMBL" id="CAG5118416.1"/>
    </source>
</evidence>
<keyword evidence="2" id="KW-0106">Calcium</keyword>
<proteinExistence type="predicted"/>
<name>A0A8S3YW12_9EUPU</name>
<dbReference type="PANTHER" id="PTHR23050">
    <property type="entry name" value="CALCIUM BINDING PROTEIN"/>
    <property type="match status" value="1"/>
</dbReference>
<dbReference type="AlphaFoldDB" id="A0A8S3YW12"/>
<dbReference type="GO" id="GO:0005509">
    <property type="term" value="F:calcium ion binding"/>
    <property type="evidence" value="ECO:0007669"/>
    <property type="project" value="InterPro"/>
</dbReference>
<dbReference type="Gene3D" id="1.10.238.10">
    <property type="entry name" value="EF-hand"/>
    <property type="match status" value="2"/>
</dbReference>
<feature type="domain" description="EF-hand" evidence="3">
    <location>
        <begin position="113"/>
        <end position="142"/>
    </location>
</feature>
<organism evidence="4 5">
    <name type="scientific">Candidula unifasciata</name>
    <dbReference type="NCBI Taxonomy" id="100452"/>
    <lineage>
        <taxon>Eukaryota</taxon>
        <taxon>Metazoa</taxon>
        <taxon>Spiralia</taxon>
        <taxon>Lophotrochozoa</taxon>
        <taxon>Mollusca</taxon>
        <taxon>Gastropoda</taxon>
        <taxon>Heterobranchia</taxon>
        <taxon>Euthyneura</taxon>
        <taxon>Panpulmonata</taxon>
        <taxon>Eupulmonata</taxon>
        <taxon>Stylommatophora</taxon>
        <taxon>Helicina</taxon>
        <taxon>Helicoidea</taxon>
        <taxon>Geomitridae</taxon>
        <taxon>Candidula</taxon>
    </lineage>
</organism>
<dbReference type="Proteomes" id="UP000678393">
    <property type="component" value="Unassembled WGS sequence"/>
</dbReference>
<dbReference type="PROSITE" id="PS00018">
    <property type="entry name" value="EF_HAND_1"/>
    <property type="match status" value="4"/>
</dbReference>
<dbReference type="InterPro" id="IPR002048">
    <property type="entry name" value="EF_hand_dom"/>
</dbReference>
<feature type="domain" description="EF-hand" evidence="3">
    <location>
        <begin position="76"/>
        <end position="111"/>
    </location>
</feature>
<dbReference type="Pfam" id="PF13499">
    <property type="entry name" value="EF-hand_7"/>
    <property type="match status" value="2"/>
</dbReference>
<protein>
    <recommendedName>
        <fullName evidence="3">EF-hand domain-containing protein</fullName>
    </recommendedName>
</protein>